<dbReference type="GO" id="GO:0016491">
    <property type="term" value="F:oxidoreductase activity"/>
    <property type="evidence" value="ECO:0007669"/>
    <property type="project" value="UniProtKB-KW"/>
</dbReference>
<comment type="caution">
    <text evidence="5">The sequence shown here is derived from an EMBL/GenBank/DDBJ whole genome shotgun (WGS) entry which is preliminary data.</text>
</comment>
<evidence type="ECO:0000256" key="1">
    <source>
        <dbReference type="ARBA" id="ARBA00022857"/>
    </source>
</evidence>
<dbReference type="InterPro" id="IPR045000">
    <property type="entry name" value="TR"/>
</dbReference>
<sequence length="90" mass="9595">MGSIVFISSIAGVVSLGTGSVYAASKGGSSAITQLTKKLACEWAKDGIRSNCLLRNKQYMDEMLSRTPLGRIAEAHEVSPLVAFLCLMED</sequence>
<dbReference type="AlphaFoldDB" id="A0A396IRT8"/>
<evidence type="ECO:0000313" key="5">
    <source>
        <dbReference type="EMBL" id="RHN68292.1"/>
    </source>
</evidence>
<proteinExistence type="inferred from homology"/>
<keyword evidence="4" id="KW-0732">Signal</keyword>
<protein>
    <submittedName>
        <fullName evidence="5">Putative oxidoreductase</fullName>
        <ecNumber evidence="5">1.1.1.-</ecNumber>
    </submittedName>
</protein>
<dbReference type="InterPro" id="IPR036291">
    <property type="entry name" value="NAD(P)-bd_dom_sf"/>
</dbReference>
<dbReference type="SUPFAM" id="SSF51735">
    <property type="entry name" value="NAD(P)-binding Rossmann-fold domains"/>
    <property type="match status" value="1"/>
</dbReference>
<dbReference type="PANTHER" id="PTHR42898:SF77">
    <property type="entry name" value="NAD(P)-BINDING ROSSMANN-FOLD PROTEIN"/>
    <property type="match status" value="1"/>
</dbReference>
<feature type="chain" id="PRO_5017408056" evidence="4">
    <location>
        <begin position="24"/>
        <end position="90"/>
    </location>
</feature>
<dbReference type="Gene3D" id="3.40.50.720">
    <property type="entry name" value="NAD(P)-binding Rossmann-like Domain"/>
    <property type="match status" value="1"/>
</dbReference>
<dbReference type="Proteomes" id="UP000265566">
    <property type="component" value="Chromosome 3"/>
</dbReference>
<keyword evidence="2 5" id="KW-0560">Oxidoreductase</keyword>
<dbReference type="Gramene" id="rna16626">
    <property type="protein sequence ID" value="RHN68292.1"/>
    <property type="gene ID" value="gene16626"/>
</dbReference>
<evidence type="ECO:0000256" key="3">
    <source>
        <dbReference type="ARBA" id="ARBA00025714"/>
    </source>
</evidence>
<dbReference type="PANTHER" id="PTHR42898">
    <property type="entry name" value="TROPINONE REDUCTASE"/>
    <property type="match status" value="1"/>
</dbReference>
<evidence type="ECO:0000313" key="6">
    <source>
        <dbReference type="Proteomes" id="UP000265566"/>
    </source>
</evidence>
<name>A0A396IRT8_MEDTR</name>
<dbReference type="EC" id="1.1.1.-" evidence="5"/>
<dbReference type="InterPro" id="IPR002347">
    <property type="entry name" value="SDR_fam"/>
</dbReference>
<keyword evidence="1" id="KW-0521">NADP</keyword>
<organism evidence="5 6">
    <name type="scientific">Medicago truncatula</name>
    <name type="common">Barrel medic</name>
    <name type="synonym">Medicago tribuloides</name>
    <dbReference type="NCBI Taxonomy" id="3880"/>
    <lineage>
        <taxon>Eukaryota</taxon>
        <taxon>Viridiplantae</taxon>
        <taxon>Streptophyta</taxon>
        <taxon>Embryophyta</taxon>
        <taxon>Tracheophyta</taxon>
        <taxon>Spermatophyta</taxon>
        <taxon>Magnoliopsida</taxon>
        <taxon>eudicotyledons</taxon>
        <taxon>Gunneridae</taxon>
        <taxon>Pentapetalae</taxon>
        <taxon>rosids</taxon>
        <taxon>fabids</taxon>
        <taxon>Fabales</taxon>
        <taxon>Fabaceae</taxon>
        <taxon>Papilionoideae</taxon>
        <taxon>50 kb inversion clade</taxon>
        <taxon>NPAAA clade</taxon>
        <taxon>Hologalegina</taxon>
        <taxon>IRL clade</taxon>
        <taxon>Trifolieae</taxon>
        <taxon>Medicago</taxon>
    </lineage>
</organism>
<evidence type="ECO:0000256" key="2">
    <source>
        <dbReference type="ARBA" id="ARBA00023002"/>
    </source>
</evidence>
<accession>A0A396IRT8</accession>
<dbReference type="EMBL" id="PSQE01000003">
    <property type="protein sequence ID" value="RHN68292.1"/>
    <property type="molecule type" value="Genomic_DNA"/>
</dbReference>
<reference evidence="6" key="1">
    <citation type="journal article" date="2018" name="Nat. Plants">
        <title>Whole-genome landscape of Medicago truncatula symbiotic genes.</title>
        <authorList>
            <person name="Pecrix Y."/>
            <person name="Staton S.E."/>
            <person name="Sallet E."/>
            <person name="Lelandais-Briere C."/>
            <person name="Moreau S."/>
            <person name="Carrere S."/>
            <person name="Blein T."/>
            <person name="Jardinaud M.F."/>
            <person name="Latrasse D."/>
            <person name="Zouine M."/>
            <person name="Zahm M."/>
            <person name="Kreplak J."/>
            <person name="Mayjonade B."/>
            <person name="Satge C."/>
            <person name="Perez M."/>
            <person name="Cauet S."/>
            <person name="Marande W."/>
            <person name="Chantry-Darmon C."/>
            <person name="Lopez-Roques C."/>
            <person name="Bouchez O."/>
            <person name="Berard A."/>
            <person name="Debelle F."/>
            <person name="Munos S."/>
            <person name="Bendahmane A."/>
            <person name="Berges H."/>
            <person name="Niebel A."/>
            <person name="Buitink J."/>
            <person name="Frugier F."/>
            <person name="Benhamed M."/>
            <person name="Crespi M."/>
            <person name="Gouzy J."/>
            <person name="Gamas P."/>
        </authorList>
    </citation>
    <scope>NUCLEOTIDE SEQUENCE [LARGE SCALE GENOMIC DNA]</scope>
    <source>
        <strain evidence="6">cv. Jemalong A17</strain>
    </source>
</reference>
<evidence type="ECO:0000256" key="4">
    <source>
        <dbReference type="SAM" id="SignalP"/>
    </source>
</evidence>
<gene>
    <name evidence="5" type="ORF">MtrunA17_Chr3g0112321</name>
</gene>
<feature type="signal peptide" evidence="4">
    <location>
        <begin position="1"/>
        <end position="23"/>
    </location>
</feature>
<comment type="similarity">
    <text evidence="3">Belongs to the short-chain dehydrogenases/reductases (SDR) family. SDR65C subfamily.</text>
</comment>
<dbReference type="Pfam" id="PF00106">
    <property type="entry name" value="adh_short"/>
    <property type="match status" value="1"/>
</dbReference>